<evidence type="ECO:0008006" key="4">
    <source>
        <dbReference type="Google" id="ProtNLM"/>
    </source>
</evidence>
<feature type="region of interest" description="Disordered" evidence="1">
    <location>
        <begin position="348"/>
        <end position="385"/>
    </location>
</feature>
<dbReference type="GO" id="GO:0035091">
    <property type="term" value="F:phosphatidylinositol binding"/>
    <property type="evidence" value="ECO:0007669"/>
    <property type="project" value="TreeGrafter"/>
</dbReference>
<keyword evidence="3" id="KW-1185">Reference proteome</keyword>
<organism evidence="2 3">
    <name type="scientific">Pinctada imbricata</name>
    <name type="common">Atlantic pearl-oyster</name>
    <name type="synonym">Pinctada martensii</name>
    <dbReference type="NCBI Taxonomy" id="66713"/>
    <lineage>
        <taxon>Eukaryota</taxon>
        <taxon>Metazoa</taxon>
        <taxon>Spiralia</taxon>
        <taxon>Lophotrochozoa</taxon>
        <taxon>Mollusca</taxon>
        <taxon>Bivalvia</taxon>
        <taxon>Autobranchia</taxon>
        <taxon>Pteriomorphia</taxon>
        <taxon>Pterioida</taxon>
        <taxon>Pterioidea</taxon>
        <taxon>Pteriidae</taxon>
        <taxon>Pinctada</taxon>
    </lineage>
</organism>
<dbReference type="SUPFAM" id="SSF48452">
    <property type="entry name" value="TPR-like"/>
    <property type="match status" value="1"/>
</dbReference>
<evidence type="ECO:0000256" key="1">
    <source>
        <dbReference type="SAM" id="MobiDB-lite"/>
    </source>
</evidence>
<dbReference type="PANTHER" id="PTHR28654">
    <property type="entry name" value="AXIN INTERACTOR, DORSALIZATION-ASSOCIATED PROTEIN"/>
    <property type="match status" value="1"/>
</dbReference>
<dbReference type="GO" id="GO:0048264">
    <property type="term" value="P:determination of ventral identity"/>
    <property type="evidence" value="ECO:0007669"/>
    <property type="project" value="TreeGrafter"/>
</dbReference>
<reference evidence="2" key="1">
    <citation type="submission" date="2019-08" db="EMBL/GenBank/DDBJ databases">
        <title>The improved chromosome-level genome for the pearl oyster Pinctada fucata martensii using PacBio sequencing and Hi-C.</title>
        <authorList>
            <person name="Zheng Z."/>
        </authorList>
    </citation>
    <scope>NUCLEOTIDE SEQUENCE</scope>
    <source>
        <strain evidence="2">ZZ-2019</strain>
        <tissue evidence="2">Adductor muscle</tissue>
    </source>
</reference>
<gene>
    <name evidence="2" type="ORF">FSP39_015577</name>
</gene>
<protein>
    <recommendedName>
        <fullName evidence="4">Assembly chaperone of rpl4</fullName>
    </recommendedName>
</protein>
<name>A0AA89BX85_PINIB</name>
<evidence type="ECO:0000313" key="3">
    <source>
        <dbReference type="Proteomes" id="UP001186944"/>
    </source>
</evidence>
<evidence type="ECO:0000313" key="2">
    <source>
        <dbReference type="EMBL" id="KAK3090898.1"/>
    </source>
</evidence>
<feature type="compositionally biased region" description="Acidic residues" evidence="1">
    <location>
        <begin position="350"/>
        <end position="385"/>
    </location>
</feature>
<dbReference type="PANTHER" id="PTHR28654:SF1">
    <property type="entry name" value="AXIN INTERACTOR, DORSALIZATION-ASSOCIATED PROTEIN"/>
    <property type="match status" value="1"/>
</dbReference>
<dbReference type="GO" id="GO:0016020">
    <property type="term" value="C:membrane"/>
    <property type="evidence" value="ECO:0007669"/>
    <property type="project" value="TreeGrafter"/>
</dbReference>
<comment type="caution">
    <text evidence="2">The sequence shown here is derived from an EMBL/GenBank/DDBJ whole genome shotgun (WGS) entry which is preliminary data.</text>
</comment>
<dbReference type="EMBL" id="VSWD01000010">
    <property type="protein sequence ID" value="KAK3090898.1"/>
    <property type="molecule type" value="Genomic_DNA"/>
</dbReference>
<sequence>MVMIYIFTSLIEDRRKILQQARKEVAREASGKKATPTYSVDQLLDKAEECIDRFEYEVAQKFCQRALEQEADNVRALETSGNLLLELGNNEAAKQCFGRAVEVSQDVGYSKYMTLGQLMEGSHAVQCFQKGIELMVAEREKQSAQELSAACGDHEEDAVSDKDISNAYCAVAEIYMTDLCFEEEAEVKCENAIKEAIKADSNNSEALQLMASFYLSKEKKEDAKEMIVKSVSLWLSKIKAMEKGEITDKDAESVEDCIPGYDSRLSAAKILIEVEEFETSIDVLECLLDENEDIPQVWYTIGWANYLQGEDYKANARFYLNKCKKIYTKVKCEDGELLKHVEELLLELGPGDEDDDEEGGDVVGEDGADLDIDSDNESETENMEH</sequence>
<dbReference type="Pfam" id="PF13181">
    <property type="entry name" value="TPR_8"/>
    <property type="match status" value="1"/>
</dbReference>
<dbReference type="InterPro" id="IPR011990">
    <property type="entry name" value="TPR-like_helical_dom_sf"/>
</dbReference>
<accession>A0AA89BX85</accession>
<dbReference type="CDD" id="cd24142">
    <property type="entry name" value="ACL4-like"/>
    <property type="match status" value="1"/>
</dbReference>
<dbReference type="Gene3D" id="1.25.40.10">
    <property type="entry name" value="Tetratricopeptide repeat domain"/>
    <property type="match status" value="1"/>
</dbReference>
<dbReference type="InterPro" id="IPR019734">
    <property type="entry name" value="TPR_rpt"/>
</dbReference>
<proteinExistence type="predicted"/>
<dbReference type="AlphaFoldDB" id="A0AA89BX85"/>
<dbReference type="Proteomes" id="UP001186944">
    <property type="component" value="Unassembled WGS sequence"/>
</dbReference>